<evidence type="ECO:0000313" key="2">
    <source>
        <dbReference type="EnsemblMetazoa" id="GPPI009760-PA"/>
    </source>
</evidence>
<evidence type="ECO:0000313" key="3">
    <source>
        <dbReference type="Proteomes" id="UP000092460"/>
    </source>
</evidence>
<feature type="transmembrane region" description="Helical" evidence="1">
    <location>
        <begin position="32"/>
        <end position="57"/>
    </location>
</feature>
<keyword evidence="1" id="KW-1133">Transmembrane helix</keyword>
<reference evidence="2" key="2">
    <citation type="submission" date="2020-05" db="UniProtKB">
        <authorList>
            <consortium name="EnsemblMetazoa"/>
        </authorList>
    </citation>
    <scope>IDENTIFICATION</scope>
    <source>
        <strain evidence="2">IAEA</strain>
    </source>
</reference>
<name>A0A1B0AV61_9MUSC</name>
<reference evidence="3" key="1">
    <citation type="submission" date="2015-01" db="EMBL/GenBank/DDBJ databases">
        <authorList>
            <person name="Aksoy S."/>
            <person name="Warren W."/>
            <person name="Wilson R.K."/>
        </authorList>
    </citation>
    <scope>NUCLEOTIDE SEQUENCE [LARGE SCALE GENOMIC DNA]</scope>
    <source>
        <strain evidence="3">IAEA</strain>
    </source>
</reference>
<evidence type="ECO:0000256" key="1">
    <source>
        <dbReference type="SAM" id="Phobius"/>
    </source>
</evidence>
<proteinExistence type="predicted"/>
<accession>A0A1B0AV61</accession>
<dbReference type="VEuPathDB" id="VectorBase:GPPI009760"/>
<dbReference type="Proteomes" id="UP000092460">
    <property type="component" value="Unassembled WGS sequence"/>
</dbReference>
<dbReference type="EMBL" id="JXJN01003986">
    <property type="status" value="NOT_ANNOTATED_CDS"/>
    <property type="molecule type" value="Genomic_DNA"/>
</dbReference>
<dbReference type="AlphaFoldDB" id="A0A1B0AV61"/>
<keyword evidence="1" id="KW-0472">Membrane</keyword>
<sequence length="78" mass="9493">MCFHFVFLLTHSFSPSLFLAFCISVSIKFTLITWILCLFNGYDSLFILIFFYTMYVFSYERVNKQIKYKYLNKRKQTL</sequence>
<keyword evidence="1" id="KW-0812">Transmembrane</keyword>
<protein>
    <submittedName>
        <fullName evidence="2">Uncharacterized protein</fullName>
    </submittedName>
</protein>
<organism evidence="2 3">
    <name type="scientific">Glossina palpalis gambiensis</name>
    <dbReference type="NCBI Taxonomy" id="67801"/>
    <lineage>
        <taxon>Eukaryota</taxon>
        <taxon>Metazoa</taxon>
        <taxon>Ecdysozoa</taxon>
        <taxon>Arthropoda</taxon>
        <taxon>Hexapoda</taxon>
        <taxon>Insecta</taxon>
        <taxon>Pterygota</taxon>
        <taxon>Neoptera</taxon>
        <taxon>Endopterygota</taxon>
        <taxon>Diptera</taxon>
        <taxon>Brachycera</taxon>
        <taxon>Muscomorpha</taxon>
        <taxon>Hippoboscoidea</taxon>
        <taxon>Glossinidae</taxon>
        <taxon>Glossina</taxon>
    </lineage>
</organism>
<dbReference type="EnsemblMetazoa" id="GPPI009760-RA">
    <property type="protein sequence ID" value="GPPI009760-PA"/>
    <property type="gene ID" value="GPPI009760"/>
</dbReference>
<keyword evidence="3" id="KW-1185">Reference proteome</keyword>